<dbReference type="CDD" id="cd03794">
    <property type="entry name" value="GT4_WbuB-like"/>
    <property type="match status" value="1"/>
</dbReference>
<keyword evidence="1" id="KW-0808">Transferase</keyword>
<dbReference type="EMBL" id="FQUX01000001">
    <property type="protein sequence ID" value="SHE50599.1"/>
    <property type="molecule type" value="Genomic_DNA"/>
</dbReference>
<dbReference type="SUPFAM" id="SSF53756">
    <property type="entry name" value="UDP-Glycosyltransferase/glycogen phosphorylase"/>
    <property type="match status" value="1"/>
</dbReference>
<evidence type="ECO:0000313" key="2">
    <source>
        <dbReference type="Proteomes" id="UP000184406"/>
    </source>
</evidence>
<proteinExistence type="predicted"/>
<accession>A0A1M4U1J7</accession>
<keyword evidence="2" id="KW-1185">Reference proteome</keyword>
<dbReference type="Gene3D" id="3.40.50.2000">
    <property type="entry name" value="Glycogen Phosphorylase B"/>
    <property type="match status" value="2"/>
</dbReference>
<dbReference type="OrthoDB" id="9811902at2"/>
<dbReference type="Proteomes" id="UP000184406">
    <property type="component" value="Unassembled WGS sequence"/>
</dbReference>
<dbReference type="RefSeq" id="WP_072860108.1">
    <property type="nucleotide sequence ID" value="NZ_FQUX01000001.1"/>
</dbReference>
<organism evidence="1 2">
    <name type="scientific">Arenibacter palladensis</name>
    <dbReference type="NCBI Taxonomy" id="237373"/>
    <lineage>
        <taxon>Bacteria</taxon>
        <taxon>Pseudomonadati</taxon>
        <taxon>Bacteroidota</taxon>
        <taxon>Flavobacteriia</taxon>
        <taxon>Flavobacteriales</taxon>
        <taxon>Flavobacteriaceae</taxon>
        <taxon>Arenibacter</taxon>
    </lineage>
</organism>
<protein>
    <submittedName>
        <fullName evidence="1">Glycosyltransferase involved in cell wall bisynthesis</fullName>
    </submittedName>
</protein>
<dbReference type="Pfam" id="PF13692">
    <property type="entry name" value="Glyco_trans_1_4"/>
    <property type="match status" value="1"/>
</dbReference>
<sequence>MKVLIVSNYLYPETGAAPNRITQMAEELSKHHQVTVSTAFPNYPTGKVFPGYTSGLFKKENIKGFNVRRYRTYNSISKNPIKRVISMLSFGVMMFFDIPHLYKEKYDFIIVQNSPLLVSCFAIFYAKIFTSSKIVLNVSDLWPLSALELGAIKKGLFYSLLEKIELLNYRNACLILGQSNEILNHVQHKVGDKQNFLYRNIPILNIREEKSIHKHTPVKIVYAGLLGVAQGILDICKAIDFKKLGVEFHIYGKGNELKEIQDYISISDKCIHYKGSLSSDEIRIALMKYDYSLVPLKSRIYGAVPSKIFELTLLNVPIIFCGGGEGAEIVDKEKLGFVSEPGDFKKLSENIEVAANLSDQEYKELLNNCEEAGRTKFDFSRQIQNLVLLLETMHNSK</sequence>
<evidence type="ECO:0000313" key="1">
    <source>
        <dbReference type="EMBL" id="SHE50599.1"/>
    </source>
</evidence>
<dbReference type="PANTHER" id="PTHR12526">
    <property type="entry name" value="GLYCOSYLTRANSFERASE"/>
    <property type="match status" value="1"/>
</dbReference>
<dbReference type="PANTHER" id="PTHR12526:SF630">
    <property type="entry name" value="GLYCOSYLTRANSFERASE"/>
    <property type="match status" value="1"/>
</dbReference>
<dbReference type="GO" id="GO:0016740">
    <property type="term" value="F:transferase activity"/>
    <property type="evidence" value="ECO:0007669"/>
    <property type="project" value="UniProtKB-KW"/>
</dbReference>
<dbReference type="AlphaFoldDB" id="A0A1M4U1J7"/>
<gene>
    <name evidence="1" type="ORF">SAMN03080594_101461</name>
</gene>
<name>A0A1M4U1J7_9FLAO</name>
<reference evidence="2" key="1">
    <citation type="submission" date="2016-11" db="EMBL/GenBank/DDBJ databases">
        <authorList>
            <person name="Varghese N."/>
            <person name="Submissions S."/>
        </authorList>
    </citation>
    <scope>NUCLEOTIDE SEQUENCE [LARGE SCALE GENOMIC DNA]</scope>
    <source>
        <strain evidence="2">DSM 17539</strain>
    </source>
</reference>